<feature type="transmembrane region" description="Helical" evidence="2">
    <location>
        <begin position="68"/>
        <end position="88"/>
    </location>
</feature>
<reference evidence="3 4" key="1">
    <citation type="submission" date="2020-05" db="EMBL/GenBank/DDBJ databases">
        <authorList>
            <person name="Mo P."/>
        </authorList>
    </citation>
    <scope>NUCLEOTIDE SEQUENCE [LARGE SCALE GENOMIC DNA]</scope>
    <source>
        <strain evidence="3 4">Gen01</strain>
    </source>
</reference>
<dbReference type="Proteomes" id="UP000505377">
    <property type="component" value="Chromosome"/>
</dbReference>
<keyword evidence="2" id="KW-0472">Membrane</keyword>
<evidence type="ECO:0000313" key="4">
    <source>
        <dbReference type="Proteomes" id="UP000505377"/>
    </source>
</evidence>
<keyword evidence="2" id="KW-1133">Transmembrane helix</keyword>
<sequence>MNTVPGSHVDRLLTASLVVAPALSLVSAVLYALGGWESDPAGAVFHVLGALAFTLVVVRVATWASDGIAAVLLVVGSIGVAGNVAYGFDAIHVGLGDVSLVDQGGAAVLIKPLGLAFPLVLLLCAVALRRVAPRWVVALIGLGGLAFPIANIGNIPALGVVVWVLLAVGFGALAGPRSPSAQAGRTPARAVEESPR</sequence>
<feature type="transmembrane region" description="Helical" evidence="2">
    <location>
        <begin position="40"/>
        <end position="61"/>
    </location>
</feature>
<organism evidence="3 4">
    <name type="scientific">Pseudonocardia broussonetiae</name>
    <dbReference type="NCBI Taxonomy" id="2736640"/>
    <lineage>
        <taxon>Bacteria</taxon>
        <taxon>Bacillati</taxon>
        <taxon>Actinomycetota</taxon>
        <taxon>Actinomycetes</taxon>
        <taxon>Pseudonocardiales</taxon>
        <taxon>Pseudonocardiaceae</taxon>
        <taxon>Pseudonocardia</taxon>
    </lineage>
</organism>
<evidence type="ECO:0000313" key="3">
    <source>
        <dbReference type="EMBL" id="QJY46093.1"/>
    </source>
</evidence>
<name>A0A6M6JG40_9PSEU</name>
<feature type="transmembrane region" description="Helical" evidence="2">
    <location>
        <begin position="12"/>
        <end position="34"/>
    </location>
</feature>
<feature type="transmembrane region" description="Helical" evidence="2">
    <location>
        <begin position="135"/>
        <end position="152"/>
    </location>
</feature>
<dbReference type="KEGG" id="pbro:HOP40_09995"/>
<dbReference type="EMBL" id="CP053564">
    <property type="protein sequence ID" value="QJY46093.1"/>
    <property type="molecule type" value="Genomic_DNA"/>
</dbReference>
<evidence type="ECO:0000256" key="1">
    <source>
        <dbReference type="SAM" id="MobiDB-lite"/>
    </source>
</evidence>
<proteinExistence type="predicted"/>
<accession>A0A6M6JG40</accession>
<dbReference type="AlphaFoldDB" id="A0A6M6JG40"/>
<keyword evidence="4" id="KW-1185">Reference proteome</keyword>
<evidence type="ECO:0000256" key="2">
    <source>
        <dbReference type="SAM" id="Phobius"/>
    </source>
</evidence>
<feature type="transmembrane region" description="Helical" evidence="2">
    <location>
        <begin position="158"/>
        <end position="175"/>
    </location>
</feature>
<keyword evidence="2" id="KW-0812">Transmembrane</keyword>
<feature type="transmembrane region" description="Helical" evidence="2">
    <location>
        <begin position="108"/>
        <end position="128"/>
    </location>
</feature>
<dbReference type="RefSeq" id="WP_172156965.1">
    <property type="nucleotide sequence ID" value="NZ_CP053564.1"/>
</dbReference>
<protein>
    <submittedName>
        <fullName evidence="3">Uncharacterized protein</fullName>
    </submittedName>
</protein>
<feature type="region of interest" description="Disordered" evidence="1">
    <location>
        <begin position="177"/>
        <end position="196"/>
    </location>
</feature>
<gene>
    <name evidence="3" type="ORF">HOP40_09995</name>
</gene>